<dbReference type="SUPFAM" id="SSF53335">
    <property type="entry name" value="S-adenosyl-L-methionine-dependent methyltransferases"/>
    <property type="match status" value="1"/>
</dbReference>
<dbReference type="Gene3D" id="3.40.50.150">
    <property type="entry name" value="Vaccinia Virus protein VP39"/>
    <property type="match status" value="1"/>
</dbReference>
<dbReference type="CDD" id="cd02440">
    <property type="entry name" value="AdoMet_MTases"/>
    <property type="match status" value="1"/>
</dbReference>
<dbReference type="InterPro" id="IPR029063">
    <property type="entry name" value="SAM-dependent_MTases_sf"/>
</dbReference>
<dbReference type="RefSeq" id="WP_129877023.1">
    <property type="nucleotide sequence ID" value="NZ_SEWG01000004.1"/>
</dbReference>
<keyword evidence="2" id="KW-0808">Transferase</keyword>
<keyword evidence="2" id="KW-0489">Methyltransferase</keyword>
<protein>
    <submittedName>
        <fullName evidence="2">Methyltransferase domain-containing protein</fullName>
    </submittedName>
</protein>
<evidence type="ECO:0000313" key="2">
    <source>
        <dbReference type="EMBL" id="RYU90373.1"/>
    </source>
</evidence>
<comment type="caution">
    <text evidence="2">The sequence shown here is derived from an EMBL/GenBank/DDBJ whole genome shotgun (WGS) entry which is preliminary data.</text>
</comment>
<organism evidence="2 3">
    <name type="scientific">Mucilaginibacter terrigena</name>
    <dbReference type="NCBI Taxonomy" id="2492395"/>
    <lineage>
        <taxon>Bacteria</taxon>
        <taxon>Pseudomonadati</taxon>
        <taxon>Bacteroidota</taxon>
        <taxon>Sphingobacteriia</taxon>
        <taxon>Sphingobacteriales</taxon>
        <taxon>Sphingobacteriaceae</taxon>
        <taxon>Mucilaginibacter</taxon>
    </lineage>
</organism>
<dbReference type="Pfam" id="PF13649">
    <property type="entry name" value="Methyltransf_25"/>
    <property type="match status" value="1"/>
</dbReference>
<dbReference type="GO" id="GO:0008168">
    <property type="term" value="F:methyltransferase activity"/>
    <property type="evidence" value="ECO:0007669"/>
    <property type="project" value="UniProtKB-KW"/>
</dbReference>
<gene>
    <name evidence="2" type="ORF">EWM62_12670</name>
</gene>
<sequence>MPGNYDNSARFYDTLSRLVFGRALVDAQVYLLPHIPKNSNIIIAGGGTGWVLEEITKLHPAGLSITYVELSANMMAISRKRNTGQNKITWINKGIEQLGLSPDFDMVITPFLFDNFTEATLPVIFTHIHQALKPGGHWLYTDFQLTGKWWQYAMLKSMLLFFKILCGVQSWRLPNVAGQFNNYGYEVVDEKSFFGEFVVSKVYKKPVQ</sequence>
<name>A0A4Q5LMI9_9SPHI</name>
<keyword evidence="3" id="KW-1185">Reference proteome</keyword>
<dbReference type="AlphaFoldDB" id="A0A4Q5LMI9"/>
<reference evidence="2 3" key="1">
    <citation type="submission" date="2019-02" db="EMBL/GenBank/DDBJ databases">
        <title>Bacterial novel species Mucilaginibacter sp. 17JY9-4 isolated from soil.</title>
        <authorList>
            <person name="Jung H.-Y."/>
        </authorList>
    </citation>
    <scope>NUCLEOTIDE SEQUENCE [LARGE SCALE GENOMIC DNA]</scope>
    <source>
        <strain evidence="2 3">17JY9-4</strain>
    </source>
</reference>
<feature type="domain" description="Methyltransferase" evidence="1">
    <location>
        <begin position="44"/>
        <end position="136"/>
    </location>
</feature>
<dbReference type="InterPro" id="IPR041698">
    <property type="entry name" value="Methyltransf_25"/>
</dbReference>
<accession>A0A4Q5LMI9</accession>
<dbReference type="Proteomes" id="UP000293331">
    <property type="component" value="Unassembled WGS sequence"/>
</dbReference>
<dbReference type="GO" id="GO:0032259">
    <property type="term" value="P:methylation"/>
    <property type="evidence" value="ECO:0007669"/>
    <property type="project" value="UniProtKB-KW"/>
</dbReference>
<proteinExistence type="predicted"/>
<dbReference type="EMBL" id="SEWG01000004">
    <property type="protein sequence ID" value="RYU90373.1"/>
    <property type="molecule type" value="Genomic_DNA"/>
</dbReference>
<evidence type="ECO:0000259" key="1">
    <source>
        <dbReference type="Pfam" id="PF13649"/>
    </source>
</evidence>
<dbReference type="OrthoDB" id="836632at2"/>
<evidence type="ECO:0000313" key="3">
    <source>
        <dbReference type="Proteomes" id="UP000293331"/>
    </source>
</evidence>